<reference evidence="7" key="2">
    <citation type="submission" date="2015-01" db="EMBL/GenBank/DDBJ databases">
        <title>Evolutionary Origins and Diversification of the Mycorrhizal Mutualists.</title>
        <authorList>
            <consortium name="DOE Joint Genome Institute"/>
            <consortium name="Mycorrhizal Genomics Consortium"/>
            <person name="Kohler A."/>
            <person name="Kuo A."/>
            <person name="Nagy L.G."/>
            <person name="Floudas D."/>
            <person name="Copeland A."/>
            <person name="Barry K.W."/>
            <person name="Cichocki N."/>
            <person name="Veneault-Fourrey C."/>
            <person name="LaButti K."/>
            <person name="Lindquist E.A."/>
            <person name="Lipzen A."/>
            <person name="Lundell T."/>
            <person name="Morin E."/>
            <person name="Murat C."/>
            <person name="Riley R."/>
            <person name="Ohm R."/>
            <person name="Sun H."/>
            <person name="Tunlid A."/>
            <person name="Henrissat B."/>
            <person name="Grigoriev I.V."/>
            <person name="Hibbett D.S."/>
            <person name="Martin F."/>
        </authorList>
    </citation>
    <scope>NUCLEOTIDE SEQUENCE [LARGE SCALE GENOMIC DNA]</scope>
    <source>
        <strain evidence="7">MUT 4182</strain>
    </source>
</reference>
<dbReference type="Gene3D" id="2.60.310.20">
    <property type="match status" value="1"/>
</dbReference>
<evidence type="ECO:0000256" key="2">
    <source>
        <dbReference type="ARBA" id="ARBA00023002"/>
    </source>
</evidence>
<sequence length="159" mass="17579">MTEFIDWTVRIRINKYELDGSFSVLVFLGDIPDDPAEWRSSPNYVGAHRAFVSGGYGDHRGDPDAITEGFVHLNSTIAAKSGLSSFDPKEVVPYLKRELGWRIQKANRSPVDAGDVPSLQIVVIATPMRMNEGEPFPEPCGDPKHHHEITSGRAGGYLE</sequence>
<proteinExistence type="predicted"/>
<dbReference type="Proteomes" id="UP000054248">
    <property type="component" value="Unassembled WGS sequence"/>
</dbReference>
<dbReference type="InterPro" id="IPR041640">
    <property type="entry name" value="Tyrosinase_C"/>
</dbReference>
<evidence type="ECO:0000256" key="1">
    <source>
        <dbReference type="ARBA" id="ARBA00001973"/>
    </source>
</evidence>
<comment type="cofactor">
    <cofactor evidence="1">
        <name>Cu(2+)</name>
        <dbReference type="ChEBI" id="CHEBI:29036"/>
    </cofactor>
</comment>
<keyword evidence="2" id="KW-0560">Oxidoreductase</keyword>
<feature type="compositionally biased region" description="Basic and acidic residues" evidence="4">
    <location>
        <begin position="141"/>
        <end position="150"/>
    </location>
</feature>
<accession>A0A0C3QK31</accession>
<evidence type="ECO:0000313" key="7">
    <source>
        <dbReference type="Proteomes" id="UP000054248"/>
    </source>
</evidence>
<evidence type="ECO:0000313" key="6">
    <source>
        <dbReference type="EMBL" id="KIO32775.1"/>
    </source>
</evidence>
<dbReference type="AlphaFoldDB" id="A0A0C3QK31"/>
<dbReference type="OrthoDB" id="6132182at2759"/>
<feature type="domain" description="Tyrosinase C-terminal" evidence="5">
    <location>
        <begin position="6"/>
        <end position="123"/>
    </location>
</feature>
<dbReference type="Pfam" id="PF18132">
    <property type="entry name" value="Tyrosinase_C"/>
    <property type="match status" value="1"/>
</dbReference>
<name>A0A0C3QK31_9AGAM</name>
<feature type="region of interest" description="Disordered" evidence="4">
    <location>
        <begin position="134"/>
        <end position="159"/>
    </location>
</feature>
<keyword evidence="3" id="KW-0503">Monooxygenase</keyword>
<protein>
    <recommendedName>
        <fullName evidence="5">Tyrosinase C-terminal domain-containing protein</fullName>
    </recommendedName>
</protein>
<dbReference type="GO" id="GO:0004497">
    <property type="term" value="F:monooxygenase activity"/>
    <property type="evidence" value="ECO:0007669"/>
    <property type="project" value="UniProtKB-KW"/>
</dbReference>
<keyword evidence="7" id="KW-1185">Reference proteome</keyword>
<evidence type="ECO:0000256" key="3">
    <source>
        <dbReference type="ARBA" id="ARBA00023033"/>
    </source>
</evidence>
<evidence type="ECO:0000259" key="5">
    <source>
        <dbReference type="Pfam" id="PF18132"/>
    </source>
</evidence>
<dbReference type="STRING" id="1051891.A0A0C3QK31"/>
<evidence type="ECO:0000256" key="4">
    <source>
        <dbReference type="SAM" id="MobiDB-lite"/>
    </source>
</evidence>
<dbReference type="EMBL" id="KN822952">
    <property type="protein sequence ID" value="KIO32775.1"/>
    <property type="molecule type" value="Genomic_DNA"/>
</dbReference>
<reference evidence="6 7" key="1">
    <citation type="submission" date="2014-04" db="EMBL/GenBank/DDBJ databases">
        <authorList>
            <consortium name="DOE Joint Genome Institute"/>
            <person name="Kuo A."/>
            <person name="Girlanda M."/>
            <person name="Perotto S."/>
            <person name="Kohler A."/>
            <person name="Nagy L.G."/>
            <person name="Floudas D."/>
            <person name="Copeland A."/>
            <person name="Barry K.W."/>
            <person name="Cichocki N."/>
            <person name="Veneault-Fourrey C."/>
            <person name="LaButti K."/>
            <person name="Lindquist E.A."/>
            <person name="Lipzen A."/>
            <person name="Lundell T."/>
            <person name="Morin E."/>
            <person name="Murat C."/>
            <person name="Sun H."/>
            <person name="Tunlid A."/>
            <person name="Henrissat B."/>
            <person name="Grigoriev I.V."/>
            <person name="Hibbett D.S."/>
            <person name="Martin F."/>
            <person name="Nordberg H.P."/>
            <person name="Cantor M.N."/>
            <person name="Hua S.X."/>
        </authorList>
    </citation>
    <scope>NUCLEOTIDE SEQUENCE [LARGE SCALE GENOMIC DNA]</scope>
    <source>
        <strain evidence="6 7">MUT 4182</strain>
    </source>
</reference>
<organism evidence="6 7">
    <name type="scientific">Tulasnella calospora MUT 4182</name>
    <dbReference type="NCBI Taxonomy" id="1051891"/>
    <lineage>
        <taxon>Eukaryota</taxon>
        <taxon>Fungi</taxon>
        <taxon>Dikarya</taxon>
        <taxon>Basidiomycota</taxon>
        <taxon>Agaricomycotina</taxon>
        <taxon>Agaricomycetes</taxon>
        <taxon>Cantharellales</taxon>
        <taxon>Tulasnellaceae</taxon>
        <taxon>Tulasnella</taxon>
    </lineage>
</organism>
<gene>
    <name evidence="6" type="ORF">M407DRAFT_241253</name>
</gene>
<dbReference type="HOGENOM" id="CLU_114594_0_0_1"/>